<evidence type="ECO:0000313" key="6">
    <source>
        <dbReference type="Proteomes" id="UP000789901"/>
    </source>
</evidence>
<protein>
    <submittedName>
        <fullName evidence="5">30597_t:CDS:1</fullName>
    </submittedName>
</protein>
<keyword evidence="2" id="KW-0863">Zinc-finger</keyword>
<comment type="caution">
    <text evidence="5">The sequence shown here is derived from an EMBL/GenBank/DDBJ whole genome shotgun (WGS) entry which is preliminary data.</text>
</comment>
<evidence type="ECO:0000313" key="5">
    <source>
        <dbReference type="EMBL" id="CAG8793702.1"/>
    </source>
</evidence>
<evidence type="ECO:0000256" key="2">
    <source>
        <dbReference type="ARBA" id="ARBA00022771"/>
    </source>
</evidence>
<dbReference type="Proteomes" id="UP000789901">
    <property type="component" value="Unassembled WGS sequence"/>
</dbReference>
<feature type="non-terminal residue" evidence="5">
    <location>
        <position position="156"/>
    </location>
</feature>
<keyword evidence="6" id="KW-1185">Reference proteome</keyword>
<gene>
    <name evidence="5" type="ORF">GMARGA_LOCUS21650</name>
</gene>
<keyword evidence="3" id="KW-0862">Zinc</keyword>
<proteinExistence type="predicted"/>
<feature type="domain" description="FLYWCH-type" evidence="4">
    <location>
        <begin position="10"/>
        <end position="70"/>
    </location>
</feature>
<dbReference type="InterPro" id="IPR007588">
    <property type="entry name" value="Znf_FLYWCH"/>
</dbReference>
<evidence type="ECO:0000256" key="1">
    <source>
        <dbReference type="ARBA" id="ARBA00022723"/>
    </source>
</evidence>
<name>A0ABN7VSI4_GIGMA</name>
<dbReference type="EMBL" id="CAJVQB010020179">
    <property type="protein sequence ID" value="CAG8793702.1"/>
    <property type="molecule type" value="Genomic_DNA"/>
</dbReference>
<evidence type="ECO:0000256" key="3">
    <source>
        <dbReference type="ARBA" id="ARBA00022833"/>
    </source>
</evidence>
<dbReference type="Pfam" id="PF04500">
    <property type="entry name" value="FLYWCH"/>
    <property type="match status" value="1"/>
</dbReference>
<sequence length="156" mass="18082">MNSMICEVVPSIRGRDKINVYGFLMYKDKSRRNTFYWYCEKKDILSCNGRAVTRLINNQHYLRHMSDHNHGASASRSEVARVIGRIREQACQTSESPAQIMQTAITNSSQNIYPYLPLYNAIRQTIQRVRYLDLPTEPLTLDSFVIPDHIKQTLKG</sequence>
<dbReference type="Gene3D" id="2.20.25.240">
    <property type="match status" value="1"/>
</dbReference>
<keyword evidence="1" id="KW-0479">Metal-binding</keyword>
<organism evidence="5 6">
    <name type="scientific">Gigaspora margarita</name>
    <dbReference type="NCBI Taxonomy" id="4874"/>
    <lineage>
        <taxon>Eukaryota</taxon>
        <taxon>Fungi</taxon>
        <taxon>Fungi incertae sedis</taxon>
        <taxon>Mucoromycota</taxon>
        <taxon>Glomeromycotina</taxon>
        <taxon>Glomeromycetes</taxon>
        <taxon>Diversisporales</taxon>
        <taxon>Gigasporaceae</taxon>
        <taxon>Gigaspora</taxon>
    </lineage>
</organism>
<evidence type="ECO:0000259" key="4">
    <source>
        <dbReference type="Pfam" id="PF04500"/>
    </source>
</evidence>
<reference evidence="5 6" key="1">
    <citation type="submission" date="2021-06" db="EMBL/GenBank/DDBJ databases">
        <authorList>
            <person name="Kallberg Y."/>
            <person name="Tangrot J."/>
            <person name="Rosling A."/>
        </authorList>
    </citation>
    <scope>NUCLEOTIDE SEQUENCE [LARGE SCALE GENOMIC DNA]</scope>
    <source>
        <strain evidence="5 6">120-4 pot B 10/14</strain>
    </source>
</reference>
<accession>A0ABN7VSI4</accession>